<dbReference type="RefSeq" id="XP_020113710.1">
    <property type="nucleotide sequence ID" value="XM_020258121.1"/>
</dbReference>
<feature type="compositionally biased region" description="Polar residues" evidence="2">
    <location>
        <begin position="255"/>
        <end position="267"/>
    </location>
</feature>
<feature type="compositionally biased region" description="Basic and acidic residues" evidence="2">
    <location>
        <begin position="693"/>
        <end position="705"/>
    </location>
</feature>
<feature type="compositionally biased region" description="Polar residues" evidence="2">
    <location>
        <begin position="872"/>
        <end position="893"/>
    </location>
</feature>
<dbReference type="GO" id="GO:0040029">
    <property type="term" value="P:epigenetic regulation of gene expression"/>
    <property type="evidence" value="ECO:0007669"/>
    <property type="project" value="TreeGrafter"/>
</dbReference>
<feature type="region of interest" description="Disordered" evidence="2">
    <location>
        <begin position="455"/>
        <end position="528"/>
    </location>
</feature>
<feature type="compositionally biased region" description="Basic residues" evidence="2">
    <location>
        <begin position="1314"/>
        <end position="1334"/>
    </location>
</feature>
<dbReference type="InterPro" id="IPR038808">
    <property type="entry name" value="MOS1-like"/>
</dbReference>
<feature type="compositionally biased region" description="Polar residues" evidence="2">
    <location>
        <begin position="571"/>
        <end position="602"/>
    </location>
</feature>
<evidence type="ECO:0000313" key="5">
    <source>
        <dbReference type="RefSeq" id="XP_020080695.1"/>
    </source>
</evidence>
<gene>
    <name evidence="5" type="primary">LOC109704351</name>
    <name evidence="6" type="synonym">LOC109727911</name>
</gene>
<feature type="compositionally biased region" description="Polar residues" evidence="2">
    <location>
        <begin position="210"/>
        <end position="230"/>
    </location>
</feature>
<feature type="compositionally biased region" description="Polar residues" evidence="2">
    <location>
        <begin position="926"/>
        <end position="938"/>
    </location>
</feature>
<name>A0A6P5EGV7_ANACO</name>
<feature type="domain" description="BAT2 N-terminal" evidence="3">
    <location>
        <begin position="4"/>
        <end position="130"/>
    </location>
</feature>
<keyword evidence="4" id="KW-1185">Reference proteome</keyword>
<feature type="compositionally biased region" description="Low complexity" evidence="2">
    <location>
        <begin position="1034"/>
        <end position="1045"/>
    </location>
</feature>
<dbReference type="Proteomes" id="UP000515123">
    <property type="component" value="Linkage group 23"/>
</dbReference>
<keyword evidence="1" id="KW-0597">Phosphoprotein</keyword>
<proteinExistence type="predicted"/>
<reference evidence="4" key="1">
    <citation type="journal article" date="2015" name="Nat. Genet.">
        <title>The pineapple genome and the evolution of CAM photosynthesis.</title>
        <authorList>
            <person name="Ming R."/>
            <person name="VanBuren R."/>
            <person name="Wai C.M."/>
            <person name="Tang H."/>
            <person name="Schatz M.C."/>
            <person name="Bowers J.E."/>
            <person name="Lyons E."/>
            <person name="Wang M.L."/>
            <person name="Chen J."/>
            <person name="Biggers E."/>
            <person name="Zhang J."/>
            <person name="Huang L."/>
            <person name="Zhang L."/>
            <person name="Miao W."/>
            <person name="Zhang J."/>
            <person name="Ye Z."/>
            <person name="Miao C."/>
            <person name="Lin Z."/>
            <person name="Wang H."/>
            <person name="Zhou H."/>
            <person name="Yim W.C."/>
            <person name="Priest H.D."/>
            <person name="Zheng C."/>
            <person name="Woodhouse M."/>
            <person name="Edger P.P."/>
            <person name="Guyot R."/>
            <person name="Guo H.B."/>
            <person name="Guo H."/>
            <person name="Zheng G."/>
            <person name="Singh R."/>
            <person name="Sharma A."/>
            <person name="Min X."/>
            <person name="Zheng Y."/>
            <person name="Lee H."/>
            <person name="Gurtowski J."/>
            <person name="Sedlazeck F.J."/>
            <person name="Harkess A."/>
            <person name="McKain M.R."/>
            <person name="Liao Z."/>
            <person name="Fang J."/>
            <person name="Liu J."/>
            <person name="Zhang X."/>
            <person name="Zhang Q."/>
            <person name="Hu W."/>
            <person name="Qin Y."/>
            <person name="Wang K."/>
            <person name="Chen L.Y."/>
            <person name="Shirley N."/>
            <person name="Lin Y.R."/>
            <person name="Liu L.Y."/>
            <person name="Hernandez A.G."/>
            <person name="Wright C.L."/>
            <person name="Bulone V."/>
            <person name="Tuskan G.A."/>
            <person name="Heath K."/>
            <person name="Zee F."/>
            <person name="Moore P.H."/>
            <person name="Sunkar R."/>
            <person name="Leebens-Mack J.H."/>
            <person name="Mockler T."/>
            <person name="Bennetzen J.L."/>
            <person name="Freeling M."/>
            <person name="Sankoff D."/>
            <person name="Paterson A.H."/>
            <person name="Zhu X."/>
            <person name="Yang X."/>
            <person name="Smith J.A."/>
            <person name="Cushman J.C."/>
            <person name="Paull R.E."/>
            <person name="Yu Q."/>
        </authorList>
    </citation>
    <scope>NUCLEOTIDE SEQUENCE [LARGE SCALE GENOMIC DNA]</scope>
    <source>
        <strain evidence="4">cv. F153</strain>
    </source>
</reference>
<feature type="region of interest" description="Disordered" evidence="2">
    <location>
        <begin position="994"/>
        <end position="1345"/>
    </location>
</feature>
<reference evidence="5 6" key="2">
    <citation type="submission" date="2025-04" db="UniProtKB">
        <authorList>
            <consortium name="RefSeq"/>
        </authorList>
    </citation>
    <scope>IDENTIFICATION</scope>
    <source>
        <tissue evidence="5 6">Leaf</tissue>
    </source>
</reference>
<feature type="compositionally biased region" description="Basic and acidic residues" evidence="2">
    <location>
        <begin position="603"/>
        <end position="616"/>
    </location>
</feature>
<protein>
    <submittedName>
        <fullName evidence="5 6">Protein MODIFIER OF SNC1 1-like isoform X1</fullName>
    </submittedName>
</protein>
<feature type="compositionally biased region" description="Basic and acidic residues" evidence="2">
    <location>
        <begin position="545"/>
        <end position="555"/>
    </location>
</feature>
<feature type="compositionally biased region" description="Polar residues" evidence="2">
    <location>
        <begin position="969"/>
        <end position="980"/>
    </location>
</feature>
<evidence type="ECO:0000313" key="4">
    <source>
        <dbReference type="Proteomes" id="UP000515123"/>
    </source>
</evidence>
<dbReference type="PANTHER" id="PTHR34805">
    <property type="entry name" value="PROTEIN MODIFIER OF SNC1 1"/>
    <property type="match status" value="1"/>
</dbReference>
<dbReference type="InterPro" id="IPR009738">
    <property type="entry name" value="BAT2_N"/>
</dbReference>
<feature type="compositionally biased region" description="Polar residues" evidence="2">
    <location>
        <begin position="81"/>
        <end position="137"/>
    </location>
</feature>
<feature type="compositionally biased region" description="Basic and acidic residues" evidence="2">
    <location>
        <begin position="999"/>
        <end position="1010"/>
    </location>
</feature>
<feature type="compositionally biased region" description="Basic and acidic residues" evidence="2">
    <location>
        <begin position="939"/>
        <end position="959"/>
    </location>
</feature>
<feature type="compositionally biased region" description="Basic residues" evidence="2">
    <location>
        <begin position="1013"/>
        <end position="1023"/>
    </location>
</feature>
<dbReference type="Pfam" id="PF07001">
    <property type="entry name" value="BAT2_N"/>
    <property type="match status" value="1"/>
</dbReference>
<feature type="compositionally biased region" description="Polar residues" evidence="2">
    <location>
        <begin position="494"/>
        <end position="509"/>
    </location>
</feature>
<feature type="compositionally biased region" description="Basic and acidic residues" evidence="2">
    <location>
        <begin position="654"/>
        <end position="672"/>
    </location>
</feature>
<feature type="compositionally biased region" description="Basic and acidic residues" evidence="2">
    <location>
        <begin position="477"/>
        <end position="493"/>
    </location>
</feature>
<feature type="compositionally biased region" description="Basic and acidic residues" evidence="2">
    <location>
        <begin position="1046"/>
        <end position="1071"/>
    </location>
</feature>
<feature type="compositionally biased region" description="Polar residues" evidence="2">
    <location>
        <begin position="1074"/>
        <end position="1083"/>
    </location>
</feature>
<feature type="compositionally biased region" description="Polar residues" evidence="2">
    <location>
        <begin position="180"/>
        <end position="192"/>
    </location>
</feature>
<feature type="region of interest" description="Disordered" evidence="2">
    <location>
        <begin position="1"/>
        <end position="306"/>
    </location>
</feature>
<accession>A0A6P5EGV7</accession>
<dbReference type="OrthoDB" id="1939715at2759"/>
<sequence>MASSLLTADRRVVSSRKSGMTVLGKVPKPINLPSQRLENHGLDPNVEIVPKGTLTWGSRPSSAASNAWASSTILSPKTDGSAGSPSHFNDRPTSGGSGTRPSTAGSEKSSDPSSVWGSNSRPSSASGLLASSYTSVAANRPRSAETRPGSSHLSRFAESSSENTVAWGSTRTPEKLGSMPSKNTGFTLSSGDFPTLGSEKNSESHVQRAGHSSQGRSTSGSGIEATSNEGLETPTGGDGSVNVNILKTGKYSPAGGNSPQNKSWQREPQQPQPQPQPYPILGMPPQQIDTWRPPPPTHPPDTVWYRGAPLGGPFRPAIPPPGEPYMYYPQFQPNFEAAPRPGVRQGGYHPNNNGETYRPHLAPNTFMVPSYYGSPQAPVPYAGYYGTPQAGFGNAGEKEVSFQGGLSEYPNQNDKVNPEHIQTRTVKHEPLMNKEQKESDQPHGQYRVLLKQHDASGNSHHAQERKDRPLTPNLLHTDQKGLLKEPGKCEERPSNNVSKKQPEYPSQTDEGILSGKPKTTISTAHDHQTVTKKNATLIEKIEVLNHKARSSEAHSEVGQALSKDDKMKQSKVLSSQTDHPTVAESQISAADSNVHRASNATRRTQDSDSKESHDASVSEAPASLDLSIDYQAQRTKMKEIAVQRAKQLQQEEEERTREQKAKALAKLEELNRRSAAAANQKKLNDPFPENDDTTPKQEAKAENSVRESQVGILPVPSAKAKYTELKNVEAPTELPLDKAPISSEAVSDESAVSHDSRAPRHKQMAYRKRPNAFEEKNQVEKPIISNIMDNTKNLIDSKVQTPAIDNVPNSEDLPMQQKKRGNRNLRSKNKLDDAIASSSLPSLAPPTDEKTEKVSFESNKIPSQELIAETKMVNQSNHSKSQAFRRTTRNQQGARPVDKIHGSEAVIWAPVNKHPETNEQSEESKQINTNITSIQSNEKVGDDMHASVKTKRAEMERYVPKPVAKELLQQENSQKLSSDAKNVEKGIAADVSVAAKADSNLDTKTGEENNKPVNKRGRKHASWRQRNPAETARLSNSDDNLVDSDSVQHVHKSSDQHQLHESDGQEARQLKSDGWSTTDTNLLPTEPPAVKDQGVGSKQRWQQIKVNKAGGSNYTESGNHAMESGTGDNTQTRTPASDLNLNSKSENKYSSSEHAKSHWKPKSQAYPQSHQEKNRRNKEHSGESSMRHSENESNLAPKGDVNDIRSEAKVENPSEEQIHKVQQDASTKAPTYEAAQSEHQFNPAQRRNSRFSRGQEVIYRGREANFSTNGDKRKSNAHFEYQPVGSYSKPAESSRPNPNPNFDEAVEGNPHFGSRYRGRGGQSHSRRGGGHFVRRGGGPAVDNEN</sequence>
<feature type="compositionally biased region" description="Basic residues" evidence="2">
    <location>
        <begin position="817"/>
        <end position="828"/>
    </location>
</feature>
<feature type="compositionally biased region" description="Low complexity" evidence="2">
    <location>
        <begin position="834"/>
        <end position="846"/>
    </location>
</feature>
<dbReference type="PANTHER" id="PTHR34805:SF1">
    <property type="entry name" value="PROTEIN MODIFIER OF SNC1 1"/>
    <property type="match status" value="1"/>
</dbReference>
<feature type="region of interest" description="Disordered" evidence="2">
    <location>
        <begin position="799"/>
        <end position="981"/>
    </location>
</feature>
<feature type="compositionally biased region" description="Polar residues" evidence="2">
    <location>
        <begin position="1099"/>
        <end position="1118"/>
    </location>
</feature>
<evidence type="ECO:0000259" key="3">
    <source>
        <dbReference type="Pfam" id="PF07001"/>
    </source>
</evidence>
<dbReference type="GeneID" id="109704351"/>
<feature type="compositionally biased region" description="Basic residues" evidence="2">
    <location>
        <begin position="759"/>
        <end position="770"/>
    </location>
</feature>
<dbReference type="RefSeq" id="XP_020080695.1">
    <property type="nucleotide sequence ID" value="XM_020225106.1"/>
</dbReference>
<feature type="compositionally biased region" description="Basic and acidic residues" evidence="2">
    <location>
        <begin position="1170"/>
        <end position="1191"/>
    </location>
</feature>
<feature type="compositionally biased region" description="Basic and acidic residues" evidence="2">
    <location>
        <begin position="1145"/>
        <end position="1156"/>
    </location>
</feature>
<evidence type="ECO:0000313" key="6">
    <source>
        <dbReference type="RefSeq" id="XP_020113710.1"/>
    </source>
</evidence>
<feature type="compositionally biased region" description="Low complexity" evidence="2">
    <location>
        <begin position="58"/>
        <end position="71"/>
    </location>
</feature>
<dbReference type="GeneID" id="109727911"/>
<feature type="compositionally biased region" description="Polar residues" evidence="2">
    <location>
        <begin position="148"/>
        <end position="171"/>
    </location>
</feature>
<feature type="region of interest" description="Disordered" evidence="2">
    <location>
        <begin position="545"/>
        <end position="778"/>
    </location>
</feature>
<evidence type="ECO:0000256" key="2">
    <source>
        <dbReference type="SAM" id="MobiDB-lite"/>
    </source>
</evidence>
<feature type="compositionally biased region" description="Basic and acidic residues" evidence="2">
    <location>
        <begin position="913"/>
        <end position="925"/>
    </location>
</feature>
<feature type="compositionally biased region" description="Polar residues" evidence="2">
    <location>
        <begin position="1126"/>
        <end position="1137"/>
    </location>
</feature>
<organism evidence="5">
    <name type="scientific">Ananas comosus</name>
    <name type="common">Pineapple</name>
    <name type="synonym">Ananas ananas</name>
    <dbReference type="NCBI Taxonomy" id="4615"/>
    <lineage>
        <taxon>Eukaryota</taxon>
        <taxon>Viridiplantae</taxon>
        <taxon>Streptophyta</taxon>
        <taxon>Embryophyta</taxon>
        <taxon>Tracheophyta</taxon>
        <taxon>Spermatophyta</taxon>
        <taxon>Magnoliopsida</taxon>
        <taxon>Liliopsida</taxon>
        <taxon>Poales</taxon>
        <taxon>Bromeliaceae</taxon>
        <taxon>Bromelioideae</taxon>
        <taxon>Ananas</taxon>
    </lineage>
</organism>
<evidence type="ECO:0000256" key="1">
    <source>
        <dbReference type="ARBA" id="ARBA00022553"/>
    </source>
</evidence>
<feature type="compositionally biased region" description="Polar residues" evidence="2">
    <location>
        <begin position="1237"/>
        <end position="1246"/>
    </location>
</feature>
<feature type="compositionally biased region" description="Basic and acidic residues" evidence="2">
    <location>
        <begin position="1200"/>
        <end position="1222"/>
    </location>
</feature>